<evidence type="ECO:0000313" key="2">
    <source>
        <dbReference type="EMBL" id="MEJ8855318.1"/>
    </source>
</evidence>
<gene>
    <name evidence="2" type="ORF">WKW79_12100</name>
</gene>
<keyword evidence="1" id="KW-1133">Transmembrane helix</keyword>
<evidence type="ECO:0000313" key="3">
    <source>
        <dbReference type="Proteomes" id="UP001367030"/>
    </source>
</evidence>
<feature type="transmembrane region" description="Helical" evidence="1">
    <location>
        <begin position="17"/>
        <end position="43"/>
    </location>
</feature>
<keyword evidence="3" id="KW-1185">Reference proteome</keyword>
<dbReference type="RefSeq" id="WP_340335398.1">
    <property type="nucleotide sequence ID" value="NZ_JBBKZS010000004.1"/>
</dbReference>
<organism evidence="2 3">
    <name type="scientific">Variovorax robiniae</name>
    <dbReference type="NCBI Taxonomy" id="1836199"/>
    <lineage>
        <taxon>Bacteria</taxon>
        <taxon>Pseudomonadati</taxon>
        <taxon>Pseudomonadota</taxon>
        <taxon>Betaproteobacteria</taxon>
        <taxon>Burkholderiales</taxon>
        <taxon>Comamonadaceae</taxon>
        <taxon>Variovorax</taxon>
    </lineage>
</organism>
<accession>A0ABU8X696</accession>
<keyword evidence="1" id="KW-0472">Membrane</keyword>
<dbReference type="EMBL" id="JBBKZS010000004">
    <property type="protein sequence ID" value="MEJ8855318.1"/>
    <property type="molecule type" value="Genomic_DNA"/>
</dbReference>
<reference evidence="2 3" key="1">
    <citation type="submission" date="2024-03" db="EMBL/GenBank/DDBJ databases">
        <title>Novel species of the genus Variovorax.</title>
        <authorList>
            <person name="Liu Q."/>
            <person name="Xin Y.-H."/>
        </authorList>
    </citation>
    <scope>NUCLEOTIDE SEQUENCE [LARGE SCALE GENOMIC DNA]</scope>
    <source>
        <strain evidence="2 3">KACC 18901</strain>
    </source>
</reference>
<dbReference type="Pfam" id="PF06796">
    <property type="entry name" value="NapE"/>
    <property type="match status" value="1"/>
</dbReference>
<comment type="caution">
    <text evidence="2">The sequence shown here is derived from an EMBL/GenBank/DDBJ whole genome shotgun (WGS) entry which is preliminary data.</text>
</comment>
<dbReference type="Proteomes" id="UP001367030">
    <property type="component" value="Unassembled WGS sequence"/>
</dbReference>
<protein>
    <submittedName>
        <fullName evidence="2">Periplasmic nitrate reductase, NapE protein</fullName>
    </submittedName>
</protein>
<proteinExistence type="predicted"/>
<keyword evidence="1" id="KW-0812">Transmembrane</keyword>
<dbReference type="InterPro" id="IPR010649">
    <property type="entry name" value="NapE_TorE"/>
</dbReference>
<sequence>MRQVDEEYTKAQELRTFLFLSVVLAPVLAGIIVGGWGFMVWMYQVFVGGPPGVH</sequence>
<name>A0ABU8X696_9BURK</name>
<evidence type="ECO:0000256" key="1">
    <source>
        <dbReference type="SAM" id="Phobius"/>
    </source>
</evidence>